<feature type="region of interest" description="Disordered" evidence="1">
    <location>
        <begin position="1"/>
        <end position="66"/>
    </location>
</feature>
<reference evidence="2" key="1">
    <citation type="submission" date="2020-05" db="EMBL/GenBank/DDBJ databases">
        <title>WGS assembly of Panicum virgatum.</title>
        <authorList>
            <person name="Lovell J.T."/>
            <person name="Jenkins J."/>
            <person name="Shu S."/>
            <person name="Juenger T.E."/>
            <person name="Schmutz J."/>
        </authorList>
    </citation>
    <scope>NUCLEOTIDE SEQUENCE</scope>
    <source>
        <strain evidence="2">AP13</strain>
    </source>
</reference>
<sequence>MKFEAGEGSSWMSAAAGRHHRTVQTVGHRLASNLLASSPPPQTSLASHPSLSCSVPSHTSSPNELLPQRLQSWRPLASCCRCSLGQLHWSRHPPMIDLVASNDKYSLQT</sequence>
<dbReference type="AlphaFoldDB" id="A0A8T0S210"/>
<proteinExistence type="predicted"/>
<protein>
    <submittedName>
        <fullName evidence="2">Uncharacterized protein</fullName>
    </submittedName>
</protein>
<name>A0A8T0S210_PANVG</name>
<evidence type="ECO:0000313" key="2">
    <source>
        <dbReference type="EMBL" id="KAG2591285.1"/>
    </source>
</evidence>
<gene>
    <name evidence="2" type="ORF">PVAP13_5NG470800</name>
</gene>
<evidence type="ECO:0000256" key="1">
    <source>
        <dbReference type="SAM" id="MobiDB-lite"/>
    </source>
</evidence>
<evidence type="ECO:0000313" key="3">
    <source>
        <dbReference type="Proteomes" id="UP000823388"/>
    </source>
</evidence>
<comment type="caution">
    <text evidence="2">The sequence shown here is derived from an EMBL/GenBank/DDBJ whole genome shotgun (WGS) entry which is preliminary data.</text>
</comment>
<keyword evidence="3" id="KW-1185">Reference proteome</keyword>
<feature type="compositionally biased region" description="Polar residues" evidence="1">
    <location>
        <begin position="43"/>
        <end position="63"/>
    </location>
</feature>
<dbReference type="Proteomes" id="UP000823388">
    <property type="component" value="Chromosome 5N"/>
</dbReference>
<dbReference type="EMBL" id="CM029046">
    <property type="protein sequence ID" value="KAG2591285.1"/>
    <property type="molecule type" value="Genomic_DNA"/>
</dbReference>
<organism evidence="2 3">
    <name type="scientific">Panicum virgatum</name>
    <name type="common">Blackwell switchgrass</name>
    <dbReference type="NCBI Taxonomy" id="38727"/>
    <lineage>
        <taxon>Eukaryota</taxon>
        <taxon>Viridiplantae</taxon>
        <taxon>Streptophyta</taxon>
        <taxon>Embryophyta</taxon>
        <taxon>Tracheophyta</taxon>
        <taxon>Spermatophyta</taxon>
        <taxon>Magnoliopsida</taxon>
        <taxon>Liliopsida</taxon>
        <taxon>Poales</taxon>
        <taxon>Poaceae</taxon>
        <taxon>PACMAD clade</taxon>
        <taxon>Panicoideae</taxon>
        <taxon>Panicodae</taxon>
        <taxon>Paniceae</taxon>
        <taxon>Panicinae</taxon>
        <taxon>Panicum</taxon>
        <taxon>Panicum sect. Hiantes</taxon>
    </lineage>
</organism>
<accession>A0A8T0S210</accession>